<comment type="caution">
    <text evidence="10">The sequence shown here is derived from an EMBL/GenBank/DDBJ whole genome shotgun (WGS) entry which is preliminary data.</text>
</comment>
<dbReference type="EMBL" id="JPJI01000032">
    <property type="protein sequence ID" value="KEZ93265.1"/>
    <property type="molecule type" value="Genomic_DNA"/>
</dbReference>
<evidence type="ECO:0000256" key="5">
    <source>
        <dbReference type="ARBA" id="ARBA00023069"/>
    </source>
</evidence>
<accession>A0A084JWD1</accession>
<dbReference type="Proteomes" id="UP000239997">
    <property type="component" value="Unassembled WGS sequence"/>
</dbReference>
<keyword evidence="3" id="KW-0963">Cytoplasm</keyword>
<evidence type="ECO:0000256" key="6">
    <source>
        <dbReference type="ARBA" id="ARBA00023157"/>
    </source>
</evidence>
<dbReference type="Gene3D" id="2.60.120.200">
    <property type="match status" value="1"/>
</dbReference>
<evidence type="ECO:0000256" key="7">
    <source>
        <dbReference type="ARBA" id="ARBA00023273"/>
    </source>
</evidence>
<reference evidence="10 12" key="1">
    <citation type="submission" date="2014-07" db="EMBL/GenBank/DDBJ databases">
        <title>Draft genome sequence of Nonlabens ulvanivorans, an ulvan degrading bacterium.</title>
        <authorList>
            <person name="Kopel M."/>
            <person name="Helbert W."/>
            <person name="Henrissat B."/>
            <person name="Doniger T."/>
            <person name="Banin E."/>
        </authorList>
    </citation>
    <scope>NUCLEOTIDE SEQUENCE [LARGE SCALE GENOMIC DNA]</scope>
    <source>
        <strain evidence="10 12">PLR</strain>
    </source>
</reference>
<dbReference type="NCBIfam" id="NF012200">
    <property type="entry name" value="choice_anch_D"/>
    <property type="match status" value="1"/>
</dbReference>
<dbReference type="PANTHER" id="PTHR42535">
    <property type="entry name" value="OOKINETE PROTEIN, PUTATIVE-RELATED"/>
    <property type="match status" value="1"/>
</dbReference>
<dbReference type="SMART" id="SM00560">
    <property type="entry name" value="LamGL"/>
    <property type="match status" value="1"/>
</dbReference>
<dbReference type="GO" id="GO:0005737">
    <property type="term" value="C:cytoplasm"/>
    <property type="evidence" value="ECO:0007669"/>
    <property type="project" value="UniProtKB-SubCell"/>
</dbReference>
<feature type="signal peptide" evidence="8">
    <location>
        <begin position="1"/>
        <end position="26"/>
    </location>
</feature>
<dbReference type="InterPro" id="IPR013783">
    <property type="entry name" value="Ig-like_fold"/>
</dbReference>
<dbReference type="Pfam" id="PF22544">
    <property type="entry name" value="HYDIN_VesB_CFA65-like_Ig"/>
    <property type="match status" value="1"/>
</dbReference>
<evidence type="ECO:0000313" key="11">
    <source>
        <dbReference type="EMBL" id="PRX13612.1"/>
    </source>
</evidence>
<keyword evidence="4 8" id="KW-0732">Signal</keyword>
<dbReference type="OrthoDB" id="2582440at2"/>
<dbReference type="InterPro" id="IPR006558">
    <property type="entry name" value="LamG-like"/>
</dbReference>
<dbReference type="InterPro" id="IPR058515">
    <property type="entry name" value="DUF8202"/>
</dbReference>
<dbReference type="Gene3D" id="2.60.40.10">
    <property type="entry name" value="Immunoglobulins"/>
    <property type="match status" value="1"/>
</dbReference>
<evidence type="ECO:0000313" key="13">
    <source>
        <dbReference type="Proteomes" id="UP000239997"/>
    </source>
</evidence>
<dbReference type="InterPro" id="IPR013320">
    <property type="entry name" value="ConA-like_dom_sf"/>
</dbReference>
<keyword evidence="5" id="KW-0969">Cilium</keyword>
<sequence length="1788" mass="195988">MKNFTFLNCKNLLLSTLLFFITLISAAQTSEVIVTVNWPAWSGENYLRVYDPSGTTLLDLCNPASCYTGANTSYNTSVNMGCLTDANNYRIRMYDRYGDQWNGTGANVTITSGGNVVLSTNHGGGASSTANFNVYGGGSACVSGPQEIDIYGNGVLIADNDTTPDTTDGTDLGIVEGSGTLSSVFVITNSGSNNLNLTGTPRVDITGLNAADFSITTQPNATIAGGATQDIMINFNRATAGISTATVTILSNDSDEASYNFNITAQSVAPQYTMYYENFDNGAAGWTSNTGSFNWTLGTTFEKGEGDYWYTDNFNNYPNNAEAVLTSPTISTLGYTNLKFWIDFRTNTADTEDGMRIEYSANGGTTWNTLGAVGSGDNWYNGNDADGIANNAHAWVGDNSNLDSSLSRFEEASHELPATLYNNPLVRFRVRFESDNNGQRDDGVLIDNVIITGSPLALPMATDGPADVSDNLTLWLRSQDIPQADGSLLTNWNDMAIGNDASEIASSAPTFANNIDQNINFNPTVNFDRSQQQHMRGKGGFNSNDYWIVVRSSINMTNSLAGETMLLGAKYAPINPAKDPSGLGWGPVSARYTNEVLAHSVGTVSENDANSGYGRAFSDASRTFDDVHIINVKNNPSNNQTEMYLNGRKIDNATGQTTVSNQTLNFEGFTNKPFYLGAGRYQLNGLPFETHLDGQITEVFSYRDKLDASVQQRIYSYLAIKNGVSLHNPTSTLDDHRADWDYLNSDNNIIWDYSLNTNYNYDVAAIGRDDDSDLNQKQSKSENSTSIVAIGLDKVEDLGTDNSNTFQNDKDFLVWGHNGQDLNAYATVLDYDLGIVNAVETNITRINRIWKINEVATTDVAKTEVRISTTDFNGLPALTADSKYVLIVADDENFTTNLETAFFKDDGSYQRAKYDFDGTKYFTIGITYVKQEERSISFDGIDDHIEIPESDGLGGRFTCSVWIYSEGANSTSSNKTIVAKRTGNSGFQMYLRPDNRVAVWWNNSGAQEIISNTAVADNAWRHIAVTYNGSDVTLYIDGVIDNTASLVPPTADSNTLSIGARFEDESNVIEHWKGELDEIRMWNIPLSTDQIRFIMNQELENNSDLVNGTIIPYTVSKNEIASLDWDELNAYYSMNSFIGTALNDESVNEGYGRMANENFFELKSQTAPLPYESNGNGTWEDQSSWENGSKQFTPGSYRNIDGATVKIDWNIVRSNHDLDILNTDVALLGLMSQSGQINVDNDHGLTITHYLELDGIIDLKGESQLIQTEDSDLVATSAGHLERDQQGTADKFNYNYWTSPVSRISNTNNNDGFSIAGVLKDGTYVNNPRDLNFTNYNTRDGAAGTASTAATISSRWLYKYGNQTGGQYSNWQLVDQNTNLSPGEGWTMKGTGAGGTADEQNYVFVGKPNNGDIDLPINNGNDYLVGNPYPSALDAHEFINDNPNIDGTVYFWEHWGGNSHQLQQYQGGYAMYNLSGGLGNATYGTSHPSVNQGGIATKEPGRFIPVAQGFFVSGISDGTVKFRNDQRQFVKESSGNSIFVAAPGSNANSNPYSGYNTQGDMRPKFRFGFDSPSVIHRQLLLTIDPNASSAIDRGFDGYQYDTQTDDMSFKIGSKSLNIQGIDQISQSTILPLNVKIGTTGVITIKIDELENVDPTQGIYLKDGLNNTYHDLRASDYTSPQLWAGNYNDRFFIVFDDPTTLSNDDVVLNEDDLIIYTPQGMHSLNIKKGVEMTIDSITLTNMLGQQVKTWTVSDQNGIITVPTDQIASGNYIVSMETNYGAQSRKVIIQ</sequence>
<protein>
    <submittedName>
        <fullName evidence="10">Laminin</fullName>
    </submittedName>
    <submittedName>
        <fullName evidence="11">Secreted protein (Por secretion system target)</fullName>
    </submittedName>
</protein>
<keyword evidence="7" id="KW-0966">Cell projection</keyword>
<dbReference type="InterPro" id="IPR053879">
    <property type="entry name" value="HYDIN_VesB_CFA65-like_Ig"/>
</dbReference>
<comment type="subcellular location">
    <subcellularLocation>
        <location evidence="1">Cell projection</location>
        <location evidence="1">Cilium</location>
    </subcellularLocation>
    <subcellularLocation>
        <location evidence="2">Cytoplasm</location>
    </subcellularLocation>
</comment>
<evidence type="ECO:0000313" key="12">
    <source>
        <dbReference type="Proteomes" id="UP000028531"/>
    </source>
</evidence>
<dbReference type="EMBL" id="PVNA01000003">
    <property type="protein sequence ID" value="PRX13612.1"/>
    <property type="molecule type" value="Genomic_DNA"/>
</dbReference>
<feature type="domain" description="LamG-like jellyroll fold" evidence="9">
    <location>
        <begin position="955"/>
        <end position="1089"/>
    </location>
</feature>
<gene>
    <name evidence="10" type="ORF">IL45_14195</name>
    <name evidence="11" type="ORF">LY02_01857</name>
</gene>
<dbReference type="PANTHER" id="PTHR42535:SF2">
    <property type="entry name" value="CHROMOSOME UNDETERMINED SCAFFOLD_146, WHOLE GENOME SHOTGUN SEQUENCE"/>
    <property type="match status" value="1"/>
</dbReference>
<name>A0A084JWD1_NONUL</name>
<dbReference type="Gene3D" id="2.60.120.260">
    <property type="entry name" value="Galactose-binding domain-like"/>
    <property type="match status" value="1"/>
</dbReference>
<dbReference type="Pfam" id="PF26628">
    <property type="entry name" value="DUF8202"/>
    <property type="match status" value="1"/>
</dbReference>
<evidence type="ECO:0000313" key="10">
    <source>
        <dbReference type="EMBL" id="KEZ93265.1"/>
    </source>
</evidence>
<proteinExistence type="predicted"/>
<dbReference type="InterPro" id="IPR026444">
    <property type="entry name" value="Secre_tail"/>
</dbReference>
<evidence type="ECO:0000256" key="8">
    <source>
        <dbReference type="SAM" id="SignalP"/>
    </source>
</evidence>
<evidence type="ECO:0000256" key="4">
    <source>
        <dbReference type="ARBA" id="ARBA00022729"/>
    </source>
</evidence>
<evidence type="ECO:0000259" key="9">
    <source>
        <dbReference type="SMART" id="SM00560"/>
    </source>
</evidence>
<dbReference type="NCBIfam" id="TIGR04183">
    <property type="entry name" value="Por_Secre_tail"/>
    <property type="match status" value="1"/>
</dbReference>
<evidence type="ECO:0000256" key="3">
    <source>
        <dbReference type="ARBA" id="ARBA00022490"/>
    </source>
</evidence>
<reference evidence="11 13" key="2">
    <citation type="submission" date="2018-03" db="EMBL/GenBank/DDBJ databases">
        <title>Genomic Encyclopedia of Archaeal and Bacterial Type Strains, Phase II (KMG-II): from individual species to whole genera.</title>
        <authorList>
            <person name="Goeker M."/>
        </authorList>
    </citation>
    <scope>NUCLEOTIDE SEQUENCE [LARGE SCALE GENOMIC DNA]</scope>
    <source>
        <strain evidence="11 13">DSM 22727</strain>
    </source>
</reference>
<evidence type="ECO:0000256" key="2">
    <source>
        <dbReference type="ARBA" id="ARBA00004496"/>
    </source>
</evidence>
<organism evidence="10 12">
    <name type="scientific">Nonlabens ulvanivorans</name>
    <name type="common">Persicivirga ulvanivorans</name>
    <dbReference type="NCBI Taxonomy" id="906888"/>
    <lineage>
        <taxon>Bacteria</taxon>
        <taxon>Pseudomonadati</taxon>
        <taxon>Bacteroidota</taxon>
        <taxon>Flavobacteriia</taxon>
        <taxon>Flavobacteriales</taxon>
        <taxon>Flavobacteriaceae</taxon>
        <taxon>Nonlabens</taxon>
    </lineage>
</organism>
<dbReference type="Proteomes" id="UP000028531">
    <property type="component" value="Unassembled WGS sequence"/>
</dbReference>
<dbReference type="GO" id="GO:0004553">
    <property type="term" value="F:hydrolase activity, hydrolyzing O-glycosyl compounds"/>
    <property type="evidence" value="ECO:0007669"/>
    <property type="project" value="UniProtKB-ARBA"/>
</dbReference>
<dbReference type="RefSeq" id="WP_036584999.1">
    <property type="nucleotide sequence ID" value="NZ_JPJI01000032.1"/>
</dbReference>
<evidence type="ECO:0000256" key="1">
    <source>
        <dbReference type="ARBA" id="ARBA00004138"/>
    </source>
</evidence>
<keyword evidence="6" id="KW-1015">Disulfide bond</keyword>
<feature type="chain" id="PRO_5001777801" evidence="8">
    <location>
        <begin position="27"/>
        <end position="1788"/>
    </location>
</feature>
<dbReference type="Pfam" id="PF13385">
    <property type="entry name" value="Laminin_G_3"/>
    <property type="match status" value="1"/>
</dbReference>
<dbReference type="GO" id="GO:0005975">
    <property type="term" value="P:carbohydrate metabolic process"/>
    <property type="evidence" value="ECO:0007669"/>
    <property type="project" value="UniProtKB-ARBA"/>
</dbReference>
<dbReference type="SUPFAM" id="SSF49899">
    <property type="entry name" value="Concanavalin A-like lectins/glucanases"/>
    <property type="match status" value="1"/>
</dbReference>
<keyword evidence="13" id="KW-1185">Reference proteome</keyword>